<keyword evidence="2" id="KW-1185">Reference proteome</keyword>
<protein>
    <submittedName>
        <fullName evidence="1">Uncharacterized protein</fullName>
    </submittedName>
</protein>
<dbReference type="AlphaFoldDB" id="A0AAN9NQ44"/>
<evidence type="ECO:0000313" key="2">
    <source>
        <dbReference type="Proteomes" id="UP001374584"/>
    </source>
</evidence>
<proteinExistence type="predicted"/>
<accession>A0AAN9NQ44</accession>
<organism evidence="1 2">
    <name type="scientific">Phaseolus coccineus</name>
    <name type="common">Scarlet runner bean</name>
    <name type="synonym">Phaseolus multiflorus</name>
    <dbReference type="NCBI Taxonomy" id="3886"/>
    <lineage>
        <taxon>Eukaryota</taxon>
        <taxon>Viridiplantae</taxon>
        <taxon>Streptophyta</taxon>
        <taxon>Embryophyta</taxon>
        <taxon>Tracheophyta</taxon>
        <taxon>Spermatophyta</taxon>
        <taxon>Magnoliopsida</taxon>
        <taxon>eudicotyledons</taxon>
        <taxon>Gunneridae</taxon>
        <taxon>Pentapetalae</taxon>
        <taxon>rosids</taxon>
        <taxon>fabids</taxon>
        <taxon>Fabales</taxon>
        <taxon>Fabaceae</taxon>
        <taxon>Papilionoideae</taxon>
        <taxon>50 kb inversion clade</taxon>
        <taxon>NPAAA clade</taxon>
        <taxon>indigoferoid/millettioid clade</taxon>
        <taxon>Phaseoleae</taxon>
        <taxon>Phaseolus</taxon>
    </lineage>
</organism>
<comment type="caution">
    <text evidence="1">The sequence shown here is derived from an EMBL/GenBank/DDBJ whole genome shotgun (WGS) entry which is preliminary data.</text>
</comment>
<reference evidence="1 2" key="1">
    <citation type="submission" date="2024-01" db="EMBL/GenBank/DDBJ databases">
        <title>The genomes of 5 underutilized Papilionoideae crops provide insights into root nodulation and disease resistanc.</title>
        <authorList>
            <person name="Jiang F."/>
        </authorList>
    </citation>
    <scope>NUCLEOTIDE SEQUENCE [LARGE SCALE GENOMIC DNA]</scope>
    <source>
        <strain evidence="1">JINMINGXINNONG_FW02</strain>
        <tissue evidence="1">Leaves</tissue>
    </source>
</reference>
<dbReference type="Proteomes" id="UP001374584">
    <property type="component" value="Unassembled WGS sequence"/>
</dbReference>
<gene>
    <name evidence="1" type="ORF">VNO80_08195</name>
</gene>
<sequence length="71" mass="7943">MSIDQGISFGLYEAFQGSHNAGCKTVMFIHYIKYFVGRKKSTRFMNADNFHGLYPPVYNDVEGTPAGNLSC</sequence>
<name>A0AAN9NQ44_PHACN</name>
<evidence type="ECO:0000313" key="1">
    <source>
        <dbReference type="EMBL" id="KAK7374758.1"/>
    </source>
</evidence>
<dbReference type="EMBL" id="JAYMYR010000003">
    <property type="protein sequence ID" value="KAK7374758.1"/>
    <property type="molecule type" value="Genomic_DNA"/>
</dbReference>